<keyword evidence="1" id="KW-0472">Membrane</keyword>
<reference evidence="2" key="1">
    <citation type="journal article" date="2023" name="G3 (Bethesda)">
        <title>Whole genome assemblies of Zophobas morio and Tenebrio molitor.</title>
        <authorList>
            <person name="Kaur S."/>
            <person name="Stinson S.A."/>
            <person name="diCenzo G.C."/>
        </authorList>
    </citation>
    <scope>NUCLEOTIDE SEQUENCE</scope>
    <source>
        <strain evidence="2">QUZm001</strain>
    </source>
</reference>
<protein>
    <submittedName>
        <fullName evidence="2">Uncharacterized protein</fullName>
    </submittedName>
</protein>
<keyword evidence="3" id="KW-1185">Reference proteome</keyword>
<proteinExistence type="predicted"/>
<evidence type="ECO:0000256" key="1">
    <source>
        <dbReference type="SAM" id="Phobius"/>
    </source>
</evidence>
<gene>
    <name evidence="2" type="ORF">Zmor_020718</name>
</gene>
<accession>A0AA38M9Y8</accession>
<dbReference type="Proteomes" id="UP001168821">
    <property type="component" value="Unassembled WGS sequence"/>
</dbReference>
<sequence>MKFPYTFTAKVAQFPFKFYVKNNWIWRYYPIAIVLCIPIFNSISKLANSPENVAKWAEIRRKEAAEHH</sequence>
<comment type="caution">
    <text evidence="2">The sequence shown here is derived from an EMBL/GenBank/DDBJ whole genome shotgun (WGS) entry which is preliminary data.</text>
</comment>
<evidence type="ECO:0000313" key="2">
    <source>
        <dbReference type="EMBL" id="KAJ3648953.1"/>
    </source>
</evidence>
<evidence type="ECO:0000313" key="3">
    <source>
        <dbReference type="Proteomes" id="UP001168821"/>
    </source>
</evidence>
<keyword evidence="1" id="KW-1133">Transmembrane helix</keyword>
<dbReference type="EMBL" id="JALNTZ010000006">
    <property type="protein sequence ID" value="KAJ3648953.1"/>
    <property type="molecule type" value="Genomic_DNA"/>
</dbReference>
<dbReference type="AlphaFoldDB" id="A0AA38M9Y8"/>
<keyword evidence="1" id="KW-0812">Transmembrane</keyword>
<name>A0AA38M9Y8_9CUCU</name>
<feature type="transmembrane region" description="Helical" evidence="1">
    <location>
        <begin position="24"/>
        <end position="43"/>
    </location>
</feature>
<organism evidence="2 3">
    <name type="scientific">Zophobas morio</name>
    <dbReference type="NCBI Taxonomy" id="2755281"/>
    <lineage>
        <taxon>Eukaryota</taxon>
        <taxon>Metazoa</taxon>
        <taxon>Ecdysozoa</taxon>
        <taxon>Arthropoda</taxon>
        <taxon>Hexapoda</taxon>
        <taxon>Insecta</taxon>
        <taxon>Pterygota</taxon>
        <taxon>Neoptera</taxon>
        <taxon>Endopterygota</taxon>
        <taxon>Coleoptera</taxon>
        <taxon>Polyphaga</taxon>
        <taxon>Cucujiformia</taxon>
        <taxon>Tenebrionidae</taxon>
        <taxon>Zophobas</taxon>
    </lineage>
</organism>